<dbReference type="Proteomes" id="UP000218811">
    <property type="component" value="Unassembled WGS sequence"/>
</dbReference>
<feature type="compositionally biased region" description="Basic and acidic residues" evidence="1">
    <location>
        <begin position="19"/>
        <end position="34"/>
    </location>
</feature>
<evidence type="ECO:0000256" key="1">
    <source>
        <dbReference type="SAM" id="MobiDB-lite"/>
    </source>
</evidence>
<sequence length="139" mass="15750">MIRTKNGTTRMGVARRGRKVEETDNVEWNKEVGEQRTQGSQKRAEKDLPFRRPRLSGVDLTARWAMAGGGWSTLSNVDKRLDGREENEEKRCGSEEKDARQGDRDSRVTRRVVRASSPPLPHAMIIESSHRLSAYLSTA</sequence>
<dbReference type="EMBL" id="KB467942">
    <property type="protein sequence ID" value="PCH38013.1"/>
    <property type="molecule type" value="Genomic_DNA"/>
</dbReference>
<keyword evidence="3" id="KW-1185">Reference proteome</keyword>
<proteinExistence type="predicted"/>
<organism evidence="2 3">
    <name type="scientific">Wolfiporia cocos (strain MD-104)</name>
    <name type="common">Brown rot fungus</name>
    <dbReference type="NCBI Taxonomy" id="742152"/>
    <lineage>
        <taxon>Eukaryota</taxon>
        <taxon>Fungi</taxon>
        <taxon>Dikarya</taxon>
        <taxon>Basidiomycota</taxon>
        <taxon>Agaricomycotina</taxon>
        <taxon>Agaricomycetes</taxon>
        <taxon>Polyporales</taxon>
        <taxon>Phaeolaceae</taxon>
        <taxon>Wolfiporia</taxon>
    </lineage>
</organism>
<reference evidence="2 3" key="1">
    <citation type="journal article" date="2012" name="Science">
        <title>The Paleozoic origin of enzymatic lignin decomposition reconstructed from 31 fungal genomes.</title>
        <authorList>
            <person name="Floudas D."/>
            <person name="Binder M."/>
            <person name="Riley R."/>
            <person name="Barry K."/>
            <person name="Blanchette R.A."/>
            <person name="Henrissat B."/>
            <person name="Martinez A.T."/>
            <person name="Otillar R."/>
            <person name="Spatafora J.W."/>
            <person name="Yadav J.S."/>
            <person name="Aerts A."/>
            <person name="Benoit I."/>
            <person name="Boyd A."/>
            <person name="Carlson A."/>
            <person name="Copeland A."/>
            <person name="Coutinho P.M."/>
            <person name="de Vries R.P."/>
            <person name="Ferreira P."/>
            <person name="Findley K."/>
            <person name="Foster B."/>
            <person name="Gaskell J."/>
            <person name="Glotzer D."/>
            <person name="Gorecki P."/>
            <person name="Heitman J."/>
            <person name="Hesse C."/>
            <person name="Hori C."/>
            <person name="Igarashi K."/>
            <person name="Jurgens J.A."/>
            <person name="Kallen N."/>
            <person name="Kersten P."/>
            <person name="Kohler A."/>
            <person name="Kuees U."/>
            <person name="Kumar T.K.A."/>
            <person name="Kuo A."/>
            <person name="LaButti K."/>
            <person name="Larrondo L.F."/>
            <person name="Lindquist E."/>
            <person name="Ling A."/>
            <person name="Lombard V."/>
            <person name="Lucas S."/>
            <person name="Lundell T."/>
            <person name="Martin R."/>
            <person name="McLaughlin D.J."/>
            <person name="Morgenstern I."/>
            <person name="Morin E."/>
            <person name="Murat C."/>
            <person name="Nagy L.G."/>
            <person name="Nolan M."/>
            <person name="Ohm R.A."/>
            <person name="Patyshakuliyeva A."/>
            <person name="Rokas A."/>
            <person name="Ruiz-Duenas F.J."/>
            <person name="Sabat G."/>
            <person name="Salamov A."/>
            <person name="Samejima M."/>
            <person name="Schmutz J."/>
            <person name="Slot J.C."/>
            <person name="St John F."/>
            <person name="Stenlid J."/>
            <person name="Sun H."/>
            <person name="Sun S."/>
            <person name="Syed K."/>
            <person name="Tsang A."/>
            <person name="Wiebenga A."/>
            <person name="Young D."/>
            <person name="Pisabarro A."/>
            <person name="Eastwood D.C."/>
            <person name="Martin F."/>
            <person name="Cullen D."/>
            <person name="Grigoriev I.V."/>
            <person name="Hibbett D.S."/>
        </authorList>
    </citation>
    <scope>NUCLEOTIDE SEQUENCE [LARGE SCALE GENOMIC DNA]</scope>
    <source>
        <strain evidence="2 3">MD-104</strain>
    </source>
</reference>
<protein>
    <submittedName>
        <fullName evidence="2">Uncharacterized protein</fullName>
    </submittedName>
</protein>
<feature type="compositionally biased region" description="Basic and acidic residues" evidence="1">
    <location>
        <begin position="77"/>
        <end position="108"/>
    </location>
</feature>
<accession>A0A2H3JDW4</accession>
<feature type="region of interest" description="Disordered" evidence="1">
    <location>
        <begin position="75"/>
        <end position="116"/>
    </location>
</feature>
<gene>
    <name evidence="2" type="ORF">WOLCODRAFT_161227</name>
</gene>
<evidence type="ECO:0000313" key="3">
    <source>
        <dbReference type="Proteomes" id="UP000218811"/>
    </source>
</evidence>
<dbReference type="AlphaFoldDB" id="A0A2H3JDW4"/>
<evidence type="ECO:0000313" key="2">
    <source>
        <dbReference type="EMBL" id="PCH38013.1"/>
    </source>
</evidence>
<feature type="region of interest" description="Disordered" evidence="1">
    <location>
        <begin position="1"/>
        <end position="52"/>
    </location>
</feature>
<name>A0A2H3JDW4_WOLCO</name>